<dbReference type="WBParaSite" id="PSAMB.scaffold1341size32732.g12541.t1">
    <property type="protein sequence ID" value="PSAMB.scaffold1341size32732.g12541.t1"/>
    <property type="gene ID" value="PSAMB.scaffold1341size32732.g12541"/>
</dbReference>
<dbReference type="Proteomes" id="UP000887566">
    <property type="component" value="Unplaced"/>
</dbReference>
<evidence type="ECO:0000313" key="2">
    <source>
        <dbReference type="WBParaSite" id="PSAMB.scaffold1341size32732.g12541.t1"/>
    </source>
</evidence>
<name>A0A914UXI4_9BILA</name>
<evidence type="ECO:0000313" key="1">
    <source>
        <dbReference type="Proteomes" id="UP000887566"/>
    </source>
</evidence>
<sequence length="98" mass="10676">MATMLQTEFRFYVAIFEILGRDETAALIARLDRHTLSPSSSALTIARMGPRAVEVLSPPVLLCLAARVSATDLTVFVLSTSLRHLSKACTELKCPLSI</sequence>
<dbReference type="AlphaFoldDB" id="A0A914UXI4"/>
<reference evidence="2" key="1">
    <citation type="submission" date="2022-11" db="UniProtKB">
        <authorList>
            <consortium name="WormBaseParasite"/>
        </authorList>
    </citation>
    <scope>IDENTIFICATION</scope>
</reference>
<keyword evidence="1" id="KW-1185">Reference proteome</keyword>
<organism evidence="1 2">
    <name type="scientific">Plectus sambesii</name>
    <dbReference type="NCBI Taxonomy" id="2011161"/>
    <lineage>
        <taxon>Eukaryota</taxon>
        <taxon>Metazoa</taxon>
        <taxon>Ecdysozoa</taxon>
        <taxon>Nematoda</taxon>
        <taxon>Chromadorea</taxon>
        <taxon>Plectida</taxon>
        <taxon>Plectina</taxon>
        <taxon>Plectoidea</taxon>
        <taxon>Plectidae</taxon>
        <taxon>Plectus</taxon>
    </lineage>
</organism>
<accession>A0A914UXI4</accession>
<protein>
    <submittedName>
        <fullName evidence="2">Uncharacterized protein</fullName>
    </submittedName>
</protein>
<proteinExistence type="predicted"/>